<protein>
    <recommendedName>
        <fullName evidence="4">NAD-dependent epimerase/dehydratase domain-containing protein</fullName>
    </recommendedName>
</protein>
<dbReference type="AlphaFoldDB" id="A0A382BNS5"/>
<feature type="non-terminal residue" evidence="3">
    <location>
        <position position="113"/>
    </location>
</feature>
<organism evidence="3">
    <name type="scientific">marine metagenome</name>
    <dbReference type="NCBI Taxonomy" id="408172"/>
    <lineage>
        <taxon>unclassified sequences</taxon>
        <taxon>metagenomes</taxon>
        <taxon>ecological metagenomes</taxon>
    </lineage>
</organism>
<dbReference type="Pfam" id="PF00106">
    <property type="entry name" value="adh_short"/>
    <property type="match status" value="1"/>
</dbReference>
<dbReference type="PANTHER" id="PTHR43477">
    <property type="entry name" value="DIHYDROANTICAPSIN 7-DEHYDROGENASE"/>
    <property type="match status" value="1"/>
</dbReference>
<dbReference type="InterPro" id="IPR036291">
    <property type="entry name" value="NAD(P)-bd_dom_sf"/>
</dbReference>
<dbReference type="Gene3D" id="3.40.50.720">
    <property type="entry name" value="NAD(P)-binding Rossmann-like Domain"/>
    <property type="match status" value="1"/>
</dbReference>
<evidence type="ECO:0000256" key="1">
    <source>
        <dbReference type="ARBA" id="ARBA00006484"/>
    </source>
</evidence>
<sequence>MFVEGEKTKMSLKKVIITGGCGDIGFATGKLFQEKGFEVVLTGINEEEINSRPSIENISYEILDVTSDQSVATLTSKHNNFNVLVNAAGNVMREKEFEVKYFTHVVDTHLNGT</sequence>
<proteinExistence type="inferred from homology"/>
<dbReference type="PANTHER" id="PTHR43477:SF1">
    <property type="entry name" value="DIHYDROANTICAPSIN 7-DEHYDROGENASE"/>
    <property type="match status" value="1"/>
</dbReference>
<dbReference type="InterPro" id="IPR002347">
    <property type="entry name" value="SDR_fam"/>
</dbReference>
<keyword evidence="2" id="KW-0560">Oxidoreductase</keyword>
<dbReference type="InterPro" id="IPR051122">
    <property type="entry name" value="SDR_DHRS6-like"/>
</dbReference>
<dbReference type="GO" id="GO:0016491">
    <property type="term" value="F:oxidoreductase activity"/>
    <property type="evidence" value="ECO:0007669"/>
    <property type="project" value="UniProtKB-KW"/>
</dbReference>
<accession>A0A382BNS5</accession>
<reference evidence="3" key="1">
    <citation type="submission" date="2018-05" db="EMBL/GenBank/DDBJ databases">
        <authorList>
            <person name="Lanie J.A."/>
            <person name="Ng W.-L."/>
            <person name="Kazmierczak K.M."/>
            <person name="Andrzejewski T.M."/>
            <person name="Davidsen T.M."/>
            <person name="Wayne K.J."/>
            <person name="Tettelin H."/>
            <person name="Glass J.I."/>
            <person name="Rusch D."/>
            <person name="Podicherti R."/>
            <person name="Tsui H.-C.T."/>
            <person name="Winkler M.E."/>
        </authorList>
    </citation>
    <scope>NUCLEOTIDE SEQUENCE</scope>
</reference>
<evidence type="ECO:0000256" key="2">
    <source>
        <dbReference type="ARBA" id="ARBA00023002"/>
    </source>
</evidence>
<gene>
    <name evidence="3" type="ORF">METZ01_LOCUS167681</name>
</gene>
<dbReference type="SUPFAM" id="SSF51735">
    <property type="entry name" value="NAD(P)-binding Rossmann-fold domains"/>
    <property type="match status" value="1"/>
</dbReference>
<dbReference type="EMBL" id="UINC01030432">
    <property type="protein sequence ID" value="SVB14827.1"/>
    <property type="molecule type" value="Genomic_DNA"/>
</dbReference>
<name>A0A382BNS5_9ZZZZ</name>
<comment type="similarity">
    <text evidence="1">Belongs to the short-chain dehydrogenases/reductases (SDR) family.</text>
</comment>
<evidence type="ECO:0000313" key="3">
    <source>
        <dbReference type="EMBL" id="SVB14827.1"/>
    </source>
</evidence>
<evidence type="ECO:0008006" key="4">
    <source>
        <dbReference type="Google" id="ProtNLM"/>
    </source>
</evidence>